<proteinExistence type="predicted"/>
<evidence type="ECO:0008006" key="4">
    <source>
        <dbReference type="Google" id="ProtNLM"/>
    </source>
</evidence>
<dbReference type="RefSeq" id="WP_147911408.1">
    <property type="nucleotide sequence ID" value="NZ_JBHUEJ010000019.1"/>
</dbReference>
<protein>
    <recommendedName>
        <fullName evidence="4">Integral membrane protein</fullName>
    </recommendedName>
</protein>
<feature type="transmembrane region" description="Helical" evidence="1">
    <location>
        <begin position="75"/>
        <end position="94"/>
    </location>
</feature>
<keyword evidence="3" id="KW-1185">Reference proteome</keyword>
<evidence type="ECO:0000313" key="3">
    <source>
        <dbReference type="Proteomes" id="UP001597304"/>
    </source>
</evidence>
<evidence type="ECO:0000256" key="1">
    <source>
        <dbReference type="SAM" id="Phobius"/>
    </source>
</evidence>
<name>A0ABW4KXL7_9BURK</name>
<dbReference type="Proteomes" id="UP001597304">
    <property type="component" value="Unassembled WGS sequence"/>
</dbReference>
<gene>
    <name evidence="2" type="ORF">ACFSF0_10810</name>
</gene>
<feature type="transmembrane region" description="Helical" evidence="1">
    <location>
        <begin position="12"/>
        <end position="38"/>
    </location>
</feature>
<reference evidence="3" key="1">
    <citation type="journal article" date="2019" name="Int. J. Syst. Evol. Microbiol.">
        <title>The Global Catalogue of Microorganisms (GCM) 10K type strain sequencing project: providing services to taxonomists for standard genome sequencing and annotation.</title>
        <authorList>
            <consortium name="The Broad Institute Genomics Platform"/>
            <consortium name="The Broad Institute Genome Sequencing Center for Infectious Disease"/>
            <person name="Wu L."/>
            <person name="Ma J."/>
        </authorList>
    </citation>
    <scope>NUCLEOTIDE SEQUENCE [LARGE SCALE GENOMIC DNA]</scope>
    <source>
        <strain evidence="3">LMG 29247</strain>
    </source>
</reference>
<evidence type="ECO:0000313" key="2">
    <source>
        <dbReference type="EMBL" id="MFD1711100.1"/>
    </source>
</evidence>
<keyword evidence="1" id="KW-0472">Membrane</keyword>
<feature type="transmembrane region" description="Helical" evidence="1">
    <location>
        <begin position="106"/>
        <end position="126"/>
    </location>
</feature>
<sequence length="140" mass="14444">MKHTHPTSFLRQVLLADGAMGLAVAAVHLLAGALLASWLALPSALLLGTGVFLLGWGVGLIWLGRADGLGAGAVWAVIGGNALWALAAITLLLGDVGAQANGWGRAYLVLHALIVVVFAELQWWGLRRSRAALALRPAGA</sequence>
<organism evidence="2 3">
    <name type="scientific">Ottowia flava</name>
    <dbReference type="NCBI Taxonomy" id="2675430"/>
    <lineage>
        <taxon>Bacteria</taxon>
        <taxon>Pseudomonadati</taxon>
        <taxon>Pseudomonadota</taxon>
        <taxon>Betaproteobacteria</taxon>
        <taxon>Burkholderiales</taxon>
        <taxon>Comamonadaceae</taxon>
        <taxon>Ottowia</taxon>
    </lineage>
</organism>
<keyword evidence="1" id="KW-0812">Transmembrane</keyword>
<dbReference type="EMBL" id="JBHUEJ010000019">
    <property type="protein sequence ID" value="MFD1711100.1"/>
    <property type="molecule type" value="Genomic_DNA"/>
</dbReference>
<feature type="transmembrane region" description="Helical" evidence="1">
    <location>
        <begin position="44"/>
        <end position="63"/>
    </location>
</feature>
<comment type="caution">
    <text evidence="2">The sequence shown here is derived from an EMBL/GenBank/DDBJ whole genome shotgun (WGS) entry which is preliminary data.</text>
</comment>
<keyword evidence="1" id="KW-1133">Transmembrane helix</keyword>
<accession>A0ABW4KXL7</accession>